<dbReference type="EMBL" id="AP025314">
    <property type="protein sequence ID" value="BDD10758.1"/>
    <property type="molecule type" value="Genomic_DNA"/>
</dbReference>
<organism evidence="3 4">
    <name type="scientific">Fulvitalea axinellae</name>
    <dbReference type="NCBI Taxonomy" id="1182444"/>
    <lineage>
        <taxon>Bacteria</taxon>
        <taxon>Pseudomonadati</taxon>
        <taxon>Bacteroidota</taxon>
        <taxon>Cytophagia</taxon>
        <taxon>Cytophagales</taxon>
        <taxon>Persicobacteraceae</taxon>
        <taxon>Fulvitalea</taxon>
    </lineage>
</organism>
<reference evidence="3 4" key="1">
    <citation type="submission" date="2021-12" db="EMBL/GenBank/DDBJ databases">
        <title>Genome sequencing of bacteria with rrn-lacking chromosome and rrn-plasmid.</title>
        <authorList>
            <person name="Anda M."/>
            <person name="Iwasaki W."/>
        </authorList>
    </citation>
    <scope>NUCLEOTIDE SEQUENCE [LARGE SCALE GENOMIC DNA]</scope>
    <source>
        <strain evidence="3 4">DSM 100852</strain>
    </source>
</reference>
<dbReference type="Proteomes" id="UP001348817">
    <property type="component" value="Chromosome"/>
</dbReference>
<dbReference type="AlphaFoldDB" id="A0AAU9CRM8"/>
<keyword evidence="4" id="KW-1185">Reference proteome</keyword>
<dbReference type="Pfam" id="PF03009">
    <property type="entry name" value="GDPD"/>
    <property type="match status" value="1"/>
</dbReference>
<dbReference type="Gene3D" id="3.20.20.190">
    <property type="entry name" value="Phosphatidylinositol (PI) phosphodiesterase"/>
    <property type="match status" value="1"/>
</dbReference>
<keyword evidence="1" id="KW-0732">Signal</keyword>
<dbReference type="InterPro" id="IPR017946">
    <property type="entry name" value="PLC-like_Pdiesterase_TIM-brl"/>
</dbReference>
<dbReference type="GO" id="GO:0008081">
    <property type="term" value="F:phosphoric diester hydrolase activity"/>
    <property type="evidence" value="ECO:0007669"/>
    <property type="project" value="InterPro"/>
</dbReference>
<dbReference type="PANTHER" id="PTHR46211:SF14">
    <property type="entry name" value="GLYCEROPHOSPHODIESTER PHOSPHODIESTERASE"/>
    <property type="match status" value="1"/>
</dbReference>
<dbReference type="PROSITE" id="PS51704">
    <property type="entry name" value="GP_PDE"/>
    <property type="match status" value="1"/>
</dbReference>
<evidence type="ECO:0000256" key="1">
    <source>
        <dbReference type="SAM" id="SignalP"/>
    </source>
</evidence>
<proteinExistence type="predicted"/>
<dbReference type="InterPro" id="IPR030395">
    <property type="entry name" value="GP_PDE_dom"/>
</dbReference>
<feature type="domain" description="GP-PDE" evidence="2">
    <location>
        <begin position="27"/>
        <end position="295"/>
    </location>
</feature>
<evidence type="ECO:0000313" key="4">
    <source>
        <dbReference type="Proteomes" id="UP001348817"/>
    </source>
</evidence>
<name>A0AAU9CRM8_9BACT</name>
<dbReference type="KEGG" id="fax:FUAX_31900"/>
<dbReference type="GO" id="GO:0006629">
    <property type="term" value="P:lipid metabolic process"/>
    <property type="evidence" value="ECO:0007669"/>
    <property type="project" value="InterPro"/>
</dbReference>
<dbReference type="SUPFAM" id="SSF51695">
    <property type="entry name" value="PLC-like phosphodiesterases"/>
    <property type="match status" value="1"/>
</dbReference>
<feature type="chain" id="PRO_5043448581" evidence="1">
    <location>
        <begin position="20"/>
        <end position="295"/>
    </location>
</feature>
<evidence type="ECO:0000259" key="2">
    <source>
        <dbReference type="PROSITE" id="PS51704"/>
    </source>
</evidence>
<protein>
    <submittedName>
        <fullName evidence="3">Glycerophosphoryl diester phosphodiesterase</fullName>
    </submittedName>
</protein>
<evidence type="ECO:0000313" key="3">
    <source>
        <dbReference type="EMBL" id="BDD10758.1"/>
    </source>
</evidence>
<dbReference type="PANTHER" id="PTHR46211">
    <property type="entry name" value="GLYCEROPHOSPHORYL DIESTER PHOSPHODIESTERASE"/>
    <property type="match status" value="1"/>
</dbReference>
<dbReference type="PROSITE" id="PS51257">
    <property type="entry name" value="PROKAR_LIPOPROTEIN"/>
    <property type="match status" value="1"/>
</dbReference>
<sequence>MNTLRISLLLSLIFPLMLSCDSNNPKPDIQGHRGARGLMPENTIPSFITALEYGVNTLELDVVINGDGNVLVSHEPFFSAHISTAPDGSEVSEELEASLNIFRMSQTEIKRFDVGMRKLSSFPRQEKMKVSKPLLSEVFEAVKEYQIKHPSRTVAYNIEIKSVEGQEGLTQPDVKVFSDAVVSVIRKHVQIKNVNLQSFDFRVLRYLHEKYPEIRLAALVENGKSIEENLTDLGFLPEIYSPEYILLDQDSVKMLHEKGLQVIPWTVNNVSDMKKLTSWGVDGIITDYPDSAKSL</sequence>
<accession>A0AAU9CRM8</accession>
<gene>
    <name evidence="3" type="primary">glpQ</name>
    <name evidence="3" type="ORF">FUAX_31900</name>
</gene>
<dbReference type="RefSeq" id="WP_338392294.1">
    <property type="nucleotide sequence ID" value="NZ_AP025314.1"/>
</dbReference>
<feature type="signal peptide" evidence="1">
    <location>
        <begin position="1"/>
        <end position="19"/>
    </location>
</feature>